<reference evidence="4 5" key="1">
    <citation type="submission" date="2016-12" db="EMBL/GenBank/DDBJ databases">
        <title>The draft genome sequence of HSLHS2.</title>
        <authorList>
            <person name="Hu D."/>
            <person name="Wang L."/>
            <person name="Shao Z."/>
        </authorList>
    </citation>
    <scope>NUCLEOTIDE SEQUENCE [LARGE SCALE GENOMIC DNA]</scope>
    <source>
        <strain evidence="4">MCCC 1A06712</strain>
    </source>
</reference>
<comment type="caution">
    <text evidence="4">The sequence shown here is derived from an EMBL/GenBank/DDBJ whole genome shotgun (WGS) entry which is preliminary data.</text>
</comment>
<keyword evidence="5" id="KW-1185">Reference proteome</keyword>
<protein>
    <recommendedName>
        <fullName evidence="3">Alpha/beta hydrolase fold-3 domain-containing protein</fullName>
    </recommendedName>
</protein>
<dbReference type="RefSeq" id="WP_086451487.1">
    <property type="nucleotide sequence ID" value="NZ_MSPP01000003.1"/>
</dbReference>
<dbReference type="PANTHER" id="PTHR48081">
    <property type="entry name" value="AB HYDROLASE SUPERFAMILY PROTEIN C4A8.06C"/>
    <property type="match status" value="1"/>
</dbReference>
<gene>
    <name evidence="4" type="ORF">BVC71_09840</name>
</gene>
<evidence type="ECO:0000259" key="3">
    <source>
        <dbReference type="Pfam" id="PF07859"/>
    </source>
</evidence>
<dbReference type="Proteomes" id="UP000194664">
    <property type="component" value="Unassembled WGS sequence"/>
</dbReference>
<dbReference type="AlphaFoldDB" id="A0A251WXD4"/>
<dbReference type="InterPro" id="IPR013094">
    <property type="entry name" value="AB_hydrolase_3"/>
</dbReference>
<sequence>MSFRLRLYTFGARLLVRPVFKYTHKPIRAAKRMDRLAAAFVMLPPYSYRLDRPLGGRPAHFIRGRGADGDGIILFFHGGGYFTGSGKTHSAMLARLSGYAGVPVFAQDYRLSRDEPFPAAFDDAVAAWDDLIARGYRADQIVIGGDSAGGGLALSLMATLSARGERPAGLFAFSPWTDLTMSGPSVTEVGNADPVLPADRMTEAAQAYYTDTPATDPRVSPLFATYTSPPPVFMQVGSPEVLSDDTYRMAEVLRKAGGQVDVQTWDKAPHVWHLGELWVPEARAALRDTATFVQDVLSVRR</sequence>
<dbReference type="PANTHER" id="PTHR48081:SF8">
    <property type="entry name" value="ALPHA_BETA HYDROLASE FOLD-3 DOMAIN-CONTAINING PROTEIN-RELATED"/>
    <property type="match status" value="1"/>
</dbReference>
<proteinExistence type="inferred from homology"/>
<dbReference type="PROSITE" id="PS01173">
    <property type="entry name" value="LIPASE_GDXG_HIS"/>
    <property type="match status" value="1"/>
</dbReference>
<name>A0A251WXD4_9RHOB</name>
<feature type="domain" description="Alpha/beta hydrolase fold-3" evidence="3">
    <location>
        <begin position="73"/>
        <end position="273"/>
    </location>
</feature>
<evidence type="ECO:0000256" key="1">
    <source>
        <dbReference type="ARBA" id="ARBA00010515"/>
    </source>
</evidence>
<keyword evidence="2" id="KW-0378">Hydrolase</keyword>
<dbReference type="Gene3D" id="3.40.50.1820">
    <property type="entry name" value="alpha/beta hydrolase"/>
    <property type="match status" value="1"/>
</dbReference>
<dbReference type="Pfam" id="PF07859">
    <property type="entry name" value="Abhydrolase_3"/>
    <property type="match status" value="1"/>
</dbReference>
<dbReference type="GO" id="GO:0016787">
    <property type="term" value="F:hydrolase activity"/>
    <property type="evidence" value="ECO:0007669"/>
    <property type="project" value="UniProtKB-KW"/>
</dbReference>
<evidence type="ECO:0000313" key="4">
    <source>
        <dbReference type="EMBL" id="OUD09006.1"/>
    </source>
</evidence>
<evidence type="ECO:0000256" key="2">
    <source>
        <dbReference type="ARBA" id="ARBA00022801"/>
    </source>
</evidence>
<evidence type="ECO:0000313" key="5">
    <source>
        <dbReference type="Proteomes" id="UP000194664"/>
    </source>
</evidence>
<comment type="similarity">
    <text evidence="1">Belongs to the 'GDXG' lipolytic enzyme family.</text>
</comment>
<dbReference type="EMBL" id="MSPP01000003">
    <property type="protein sequence ID" value="OUD09006.1"/>
    <property type="molecule type" value="Genomic_DNA"/>
</dbReference>
<dbReference type="OrthoDB" id="9806180at2"/>
<dbReference type="SUPFAM" id="SSF53474">
    <property type="entry name" value="alpha/beta-Hydrolases"/>
    <property type="match status" value="1"/>
</dbReference>
<dbReference type="InterPro" id="IPR050300">
    <property type="entry name" value="GDXG_lipolytic_enzyme"/>
</dbReference>
<accession>A0A251WXD4</accession>
<dbReference type="InterPro" id="IPR029058">
    <property type="entry name" value="AB_hydrolase_fold"/>
</dbReference>
<dbReference type="InterPro" id="IPR002168">
    <property type="entry name" value="Lipase_GDXG_HIS_AS"/>
</dbReference>
<organism evidence="4 5">
    <name type="scientific">Marivivens niveibacter</name>
    <dbReference type="NCBI Taxonomy" id="1930667"/>
    <lineage>
        <taxon>Bacteria</taxon>
        <taxon>Pseudomonadati</taxon>
        <taxon>Pseudomonadota</taxon>
        <taxon>Alphaproteobacteria</taxon>
        <taxon>Rhodobacterales</taxon>
        <taxon>Paracoccaceae</taxon>
        <taxon>Marivivens group</taxon>
        <taxon>Marivivens</taxon>
    </lineage>
</organism>